<reference evidence="2" key="1">
    <citation type="journal article" date="2014" name="Int. J. Syst. Evol. Microbiol.">
        <title>Complete genome sequence of Corynebacterium casei LMG S-19264T (=DSM 44701T), isolated from a smear-ripened cheese.</title>
        <authorList>
            <consortium name="US DOE Joint Genome Institute (JGI-PGF)"/>
            <person name="Walter F."/>
            <person name="Albersmeier A."/>
            <person name="Kalinowski J."/>
            <person name="Ruckert C."/>
        </authorList>
    </citation>
    <scope>NUCLEOTIDE SEQUENCE</scope>
    <source>
        <strain evidence="2">JCM 4637</strain>
    </source>
</reference>
<accession>A0A918X2B0</accession>
<feature type="compositionally biased region" description="Acidic residues" evidence="1">
    <location>
        <begin position="1"/>
        <end position="10"/>
    </location>
</feature>
<organism evidence="2 3">
    <name type="scientific">Streptomyces finlayi</name>
    <dbReference type="NCBI Taxonomy" id="67296"/>
    <lineage>
        <taxon>Bacteria</taxon>
        <taxon>Bacillati</taxon>
        <taxon>Actinomycetota</taxon>
        <taxon>Actinomycetes</taxon>
        <taxon>Kitasatosporales</taxon>
        <taxon>Streptomycetaceae</taxon>
        <taxon>Streptomyces</taxon>
    </lineage>
</organism>
<dbReference type="Proteomes" id="UP000638353">
    <property type="component" value="Unassembled WGS sequence"/>
</dbReference>
<protein>
    <submittedName>
        <fullName evidence="2">Uncharacterized protein</fullName>
    </submittedName>
</protein>
<gene>
    <name evidence="2" type="ORF">GCM10010334_54690</name>
</gene>
<evidence type="ECO:0000313" key="3">
    <source>
        <dbReference type="Proteomes" id="UP000638353"/>
    </source>
</evidence>
<feature type="region of interest" description="Disordered" evidence="1">
    <location>
        <begin position="1"/>
        <end position="79"/>
    </location>
</feature>
<feature type="compositionally biased region" description="Gly residues" evidence="1">
    <location>
        <begin position="25"/>
        <end position="37"/>
    </location>
</feature>
<dbReference type="EMBL" id="BMVC01000011">
    <property type="protein sequence ID" value="GHD04862.1"/>
    <property type="molecule type" value="Genomic_DNA"/>
</dbReference>
<proteinExistence type="predicted"/>
<sequence length="79" mass="7946">MGDEVLEEPEGGVGAGRHGEDLSGFRGGGRRVAGLEGGRGHARAEVDPYLTAAVPDLSGVPEKGRAGPGTSRPTRIPAA</sequence>
<evidence type="ECO:0000313" key="2">
    <source>
        <dbReference type="EMBL" id="GHD04862.1"/>
    </source>
</evidence>
<comment type="caution">
    <text evidence="2">The sequence shown here is derived from an EMBL/GenBank/DDBJ whole genome shotgun (WGS) entry which is preliminary data.</text>
</comment>
<name>A0A918X2B0_9ACTN</name>
<reference evidence="2" key="2">
    <citation type="submission" date="2020-09" db="EMBL/GenBank/DDBJ databases">
        <authorList>
            <person name="Sun Q."/>
            <person name="Ohkuma M."/>
        </authorList>
    </citation>
    <scope>NUCLEOTIDE SEQUENCE</scope>
    <source>
        <strain evidence="2">JCM 4637</strain>
    </source>
</reference>
<dbReference type="AlphaFoldDB" id="A0A918X2B0"/>
<evidence type="ECO:0000256" key="1">
    <source>
        <dbReference type="SAM" id="MobiDB-lite"/>
    </source>
</evidence>